<sequence>MATITTLEDFDLERRDWYYSSNGGAKYAFLAFIIAAVAIIFLMMCFVNIRRIKAGRRPLVSRYLAPPSYVQSQQQYQNNAPPLPTYTEAPNPTQDAGYYDNQGNFVAAKPGDLQYPPPAVSVPNAAEGCQYPPVGGEMNAQTSYSSPYQNQNTPTNNPETTGIEPAHINVNRPKDTATNQQSNSYTLGQGNSDSHNTNDLPAGYYSPPQGPPPAHSRT</sequence>
<feature type="region of interest" description="Disordered" evidence="1">
    <location>
        <begin position="131"/>
        <end position="218"/>
    </location>
</feature>
<dbReference type="PANTHER" id="PTHR28187">
    <property type="entry name" value="PROTEIN RCR1-RELATED"/>
    <property type="match status" value="1"/>
</dbReference>
<name>A0A7D9CY19_DEKBR</name>
<dbReference type="GO" id="GO:0016192">
    <property type="term" value="P:vesicle-mediated transport"/>
    <property type="evidence" value="ECO:0007669"/>
    <property type="project" value="TreeGrafter"/>
</dbReference>
<keyword evidence="4" id="KW-1185">Reference proteome</keyword>
<feature type="compositionally biased region" description="Pro residues" evidence="1">
    <location>
        <begin position="208"/>
        <end position="218"/>
    </location>
</feature>
<evidence type="ECO:0000313" key="4">
    <source>
        <dbReference type="Proteomes" id="UP000478008"/>
    </source>
</evidence>
<proteinExistence type="predicted"/>
<dbReference type="InterPro" id="IPR020999">
    <property type="entry name" value="Chitin_synth_reg_RCR"/>
</dbReference>
<keyword evidence="2" id="KW-0812">Transmembrane</keyword>
<dbReference type="Pfam" id="PF12273">
    <property type="entry name" value="RCR"/>
    <property type="match status" value="1"/>
</dbReference>
<feature type="transmembrane region" description="Helical" evidence="2">
    <location>
        <begin position="27"/>
        <end position="49"/>
    </location>
</feature>
<dbReference type="PANTHER" id="PTHR28187:SF1">
    <property type="entry name" value="PROTEIN RCR1-RELATED"/>
    <property type="match status" value="1"/>
</dbReference>
<organism evidence="3 4">
    <name type="scientific">Dekkera bruxellensis</name>
    <name type="common">Brettanomyces custersii</name>
    <dbReference type="NCBI Taxonomy" id="5007"/>
    <lineage>
        <taxon>Eukaryota</taxon>
        <taxon>Fungi</taxon>
        <taxon>Dikarya</taxon>
        <taxon>Ascomycota</taxon>
        <taxon>Saccharomycotina</taxon>
        <taxon>Pichiomycetes</taxon>
        <taxon>Pichiales</taxon>
        <taxon>Pichiaceae</taxon>
        <taxon>Brettanomyces</taxon>
    </lineage>
</organism>
<accession>A0A7D9CY19</accession>
<gene>
    <name evidence="3" type="ORF">DEBR0S3_11364G</name>
</gene>
<dbReference type="Proteomes" id="UP000478008">
    <property type="component" value="Unassembled WGS sequence"/>
</dbReference>
<dbReference type="AlphaFoldDB" id="A0A7D9CY19"/>
<feature type="compositionally biased region" description="Polar residues" evidence="1">
    <location>
        <begin position="139"/>
        <end position="148"/>
    </location>
</feature>
<keyword evidence="2" id="KW-1133">Transmembrane helix</keyword>
<evidence type="ECO:0000313" key="3">
    <source>
        <dbReference type="EMBL" id="VUG18451.1"/>
    </source>
</evidence>
<reference evidence="3 4" key="1">
    <citation type="submission" date="2019-07" db="EMBL/GenBank/DDBJ databases">
        <authorList>
            <person name="Friedrich A."/>
            <person name="Schacherer J."/>
        </authorList>
    </citation>
    <scope>NUCLEOTIDE SEQUENCE [LARGE SCALE GENOMIC DNA]</scope>
</reference>
<feature type="compositionally biased region" description="Polar residues" evidence="1">
    <location>
        <begin position="176"/>
        <end position="199"/>
    </location>
</feature>
<dbReference type="EMBL" id="CABFWN010000003">
    <property type="protein sequence ID" value="VUG18451.1"/>
    <property type="molecule type" value="Genomic_DNA"/>
</dbReference>
<keyword evidence="2" id="KW-0472">Membrane</keyword>
<evidence type="ECO:0000256" key="1">
    <source>
        <dbReference type="SAM" id="MobiDB-lite"/>
    </source>
</evidence>
<feature type="region of interest" description="Disordered" evidence="1">
    <location>
        <begin position="73"/>
        <end position="111"/>
    </location>
</feature>
<feature type="compositionally biased region" description="Low complexity" evidence="1">
    <location>
        <begin position="149"/>
        <end position="161"/>
    </location>
</feature>
<evidence type="ECO:0000256" key="2">
    <source>
        <dbReference type="SAM" id="Phobius"/>
    </source>
</evidence>
<protein>
    <submittedName>
        <fullName evidence="3">DEBR0S3_11364g1_1</fullName>
    </submittedName>
</protein>